<dbReference type="AlphaFoldDB" id="A0A0D6N3K2"/>
<evidence type="ECO:0000313" key="4">
    <source>
        <dbReference type="Proteomes" id="UP000321891"/>
    </source>
</evidence>
<evidence type="ECO:0000313" key="1">
    <source>
        <dbReference type="EMBL" id="GAN60592.1"/>
    </source>
</evidence>
<organism evidence="1 3">
    <name type="scientific">Acetobacter cibinongensis</name>
    <dbReference type="NCBI Taxonomy" id="146475"/>
    <lineage>
        <taxon>Bacteria</taxon>
        <taxon>Pseudomonadati</taxon>
        <taxon>Pseudomonadota</taxon>
        <taxon>Alphaproteobacteria</taxon>
        <taxon>Acetobacterales</taxon>
        <taxon>Acetobacteraceae</taxon>
        <taxon>Acetobacter</taxon>
    </lineage>
</organism>
<dbReference type="EMBL" id="BJVU01000013">
    <property type="protein sequence ID" value="GEL59796.1"/>
    <property type="molecule type" value="Genomic_DNA"/>
</dbReference>
<dbReference type="EMBL" id="BAMV01000014">
    <property type="protein sequence ID" value="GAN60592.1"/>
    <property type="molecule type" value="Genomic_DNA"/>
</dbReference>
<accession>A0A0D6N3K2</accession>
<accession>A0A6N3SUI5</accession>
<name>A0A0D6N3K2_9PROT</name>
<gene>
    <name evidence="1" type="ORF">Abci_014_004</name>
    <name evidence="2" type="ORF">ACI01nite_23980</name>
</gene>
<dbReference type="Proteomes" id="UP000032671">
    <property type="component" value="Unassembled WGS sequence"/>
</dbReference>
<evidence type="ECO:0000313" key="3">
    <source>
        <dbReference type="Proteomes" id="UP000032671"/>
    </source>
</evidence>
<comment type="caution">
    <text evidence="1">The sequence shown here is derived from an EMBL/GenBank/DDBJ whole genome shotgun (WGS) entry which is preliminary data.</text>
</comment>
<dbReference type="RefSeq" id="WP_158319786.1">
    <property type="nucleotide sequence ID" value="NZ_BAMV01000014.1"/>
</dbReference>
<reference evidence="2 4" key="2">
    <citation type="submission" date="2019-07" db="EMBL/GenBank/DDBJ databases">
        <title>Whole genome shotgun sequence of Acetobacter cibinongensis NBRC 16605.</title>
        <authorList>
            <person name="Hosoyama A."/>
            <person name="Uohara A."/>
            <person name="Ohji S."/>
            <person name="Ichikawa N."/>
        </authorList>
    </citation>
    <scope>NUCLEOTIDE SEQUENCE [LARGE SCALE GENOMIC DNA]</scope>
    <source>
        <strain evidence="2 4">NBRC 16605</strain>
    </source>
</reference>
<protein>
    <submittedName>
        <fullName evidence="1">Uncharacterized protein</fullName>
    </submittedName>
</protein>
<dbReference type="Proteomes" id="UP000321891">
    <property type="component" value="Unassembled WGS sequence"/>
</dbReference>
<evidence type="ECO:0000313" key="2">
    <source>
        <dbReference type="EMBL" id="GEL59796.1"/>
    </source>
</evidence>
<keyword evidence="4" id="KW-1185">Reference proteome</keyword>
<reference evidence="1 3" key="1">
    <citation type="submission" date="2012-11" db="EMBL/GenBank/DDBJ databases">
        <title>Whole genome sequence of Acetobacter cibinongensis 4H-1.</title>
        <authorList>
            <person name="Azuma Y."/>
            <person name="Higashiura N."/>
            <person name="Hirakawa H."/>
            <person name="Matsushita K."/>
        </authorList>
    </citation>
    <scope>NUCLEOTIDE SEQUENCE [LARGE SCALE GENOMIC DNA]</scope>
    <source>
        <strain evidence="1 3">4H-1</strain>
    </source>
</reference>
<proteinExistence type="predicted"/>
<sequence>MLERLASVQHHLDTPYEAGNKACDIEKLISMIEEICIPLFTTVTL</sequence>